<dbReference type="AlphaFoldDB" id="A0AA35T7B0"/>
<keyword evidence="5" id="KW-1185">Reference proteome</keyword>
<keyword evidence="1" id="KW-0815">Transposition</keyword>
<dbReference type="GO" id="GO:0004803">
    <property type="term" value="F:transposase activity"/>
    <property type="evidence" value="ECO:0007669"/>
    <property type="project" value="InterPro"/>
</dbReference>
<dbReference type="InterPro" id="IPR001207">
    <property type="entry name" value="Transposase_mutator"/>
</dbReference>
<proteinExistence type="predicted"/>
<evidence type="ECO:0000313" key="5">
    <source>
        <dbReference type="Proteomes" id="UP001174909"/>
    </source>
</evidence>
<dbReference type="GO" id="GO:0003677">
    <property type="term" value="F:DNA binding"/>
    <property type="evidence" value="ECO:0007669"/>
    <property type="project" value="UniProtKB-KW"/>
</dbReference>
<dbReference type="GO" id="GO:0006313">
    <property type="term" value="P:DNA transposition"/>
    <property type="evidence" value="ECO:0007669"/>
    <property type="project" value="InterPro"/>
</dbReference>
<dbReference type="PANTHER" id="PTHR33217:SF7">
    <property type="entry name" value="TRANSPOSASE FOR INSERTION SEQUENCE ELEMENT IS1081"/>
    <property type="match status" value="1"/>
</dbReference>
<comment type="caution">
    <text evidence="4">The sequence shown here is derived from an EMBL/GenBank/DDBJ whole genome shotgun (WGS) entry which is preliminary data.</text>
</comment>
<keyword evidence="2" id="KW-0238">DNA-binding</keyword>
<gene>
    <name evidence="4" type="ORF">GBAR_LOCUS23393</name>
</gene>
<evidence type="ECO:0000256" key="3">
    <source>
        <dbReference type="ARBA" id="ARBA00023172"/>
    </source>
</evidence>
<keyword evidence="3" id="KW-0233">DNA recombination</keyword>
<evidence type="ECO:0000256" key="1">
    <source>
        <dbReference type="ARBA" id="ARBA00022578"/>
    </source>
</evidence>
<dbReference type="EMBL" id="CASHTH010003240">
    <property type="protein sequence ID" value="CAI8042136.1"/>
    <property type="molecule type" value="Genomic_DNA"/>
</dbReference>
<evidence type="ECO:0000313" key="4">
    <source>
        <dbReference type="EMBL" id="CAI8042136.1"/>
    </source>
</evidence>
<dbReference type="NCBIfam" id="NF033543">
    <property type="entry name" value="transpos_IS256"/>
    <property type="match status" value="1"/>
</dbReference>
<sequence>MDLLELLRKRGVDGDVDFLREALRVLMDAIMDAEVSARIGAEHGERSPDRLTHRNGYRSRAWDTRVGTMELRIPKLREGSYFPSLLEPRRRSEKALLAVIQQAYVEGVSTRRVDDLVKALGCEGISKSQVSRICGELDRVVDSFLDRPLDGGPYCYLWLDALSQKVREEGRIVNVSVAVATAVNAEGRREIIGMDVGTSEEGAFWLAFLRSLSARGLSGVELVISDAHRGLTDAIATVFAGASWQRCRTHFMTNLLTRVPRSAQPWVATMVRTIYQQPSPQEVHSQFEKVVEQLAERFPQASSMLAEDGADVLAFTGFPGAHWKQVWSNNPQERLNKEIRRRTDVVGIFPNRPAVRRLIGAVLAEQHDEWAVGRRYLTPGVTTKQEALQEAPLTQSAAA</sequence>
<reference evidence="4" key="1">
    <citation type="submission" date="2023-03" db="EMBL/GenBank/DDBJ databases">
        <authorList>
            <person name="Steffen K."/>
            <person name="Cardenas P."/>
        </authorList>
    </citation>
    <scope>NUCLEOTIDE SEQUENCE</scope>
</reference>
<accession>A0AA35T7B0</accession>
<dbReference type="Proteomes" id="UP001174909">
    <property type="component" value="Unassembled WGS sequence"/>
</dbReference>
<evidence type="ECO:0000256" key="2">
    <source>
        <dbReference type="ARBA" id="ARBA00023125"/>
    </source>
</evidence>
<organism evidence="4 5">
    <name type="scientific">Geodia barretti</name>
    <name type="common">Barrett's horny sponge</name>
    <dbReference type="NCBI Taxonomy" id="519541"/>
    <lineage>
        <taxon>Eukaryota</taxon>
        <taxon>Metazoa</taxon>
        <taxon>Porifera</taxon>
        <taxon>Demospongiae</taxon>
        <taxon>Heteroscleromorpha</taxon>
        <taxon>Tetractinellida</taxon>
        <taxon>Astrophorina</taxon>
        <taxon>Geodiidae</taxon>
        <taxon>Geodia</taxon>
    </lineage>
</organism>
<protein>
    <submittedName>
        <fullName evidence="4">Transposase for insertion sequence element IS1081</fullName>
    </submittedName>
</protein>
<name>A0AA35T7B0_GEOBA</name>
<dbReference type="PANTHER" id="PTHR33217">
    <property type="entry name" value="TRANSPOSASE FOR INSERTION SEQUENCE ELEMENT IS1081"/>
    <property type="match status" value="1"/>
</dbReference>
<dbReference type="Pfam" id="PF00872">
    <property type="entry name" value="Transposase_mut"/>
    <property type="match status" value="1"/>
</dbReference>